<accession>A0A1W1WQI1</accession>
<feature type="domain" description="Pseudouridine synthase II N-terminal" evidence="7">
    <location>
        <begin position="23"/>
        <end position="170"/>
    </location>
</feature>
<evidence type="ECO:0000256" key="6">
    <source>
        <dbReference type="SAM" id="Phobius"/>
    </source>
</evidence>
<evidence type="ECO:0000256" key="2">
    <source>
        <dbReference type="ARBA" id="ARBA00005642"/>
    </source>
</evidence>
<keyword evidence="3 5" id="KW-0819">tRNA processing</keyword>
<evidence type="ECO:0000259" key="7">
    <source>
        <dbReference type="Pfam" id="PF01509"/>
    </source>
</evidence>
<comment type="function">
    <text evidence="5">Responsible for synthesis of pseudouridine from uracil-55 in the psi GC loop of transfer RNAs.</text>
</comment>
<dbReference type="RefSeq" id="WP_084274561.1">
    <property type="nucleotide sequence ID" value="NZ_AP026671.1"/>
</dbReference>
<dbReference type="PANTHER" id="PTHR13767">
    <property type="entry name" value="TRNA-PSEUDOURIDINE SYNTHASE"/>
    <property type="match status" value="1"/>
</dbReference>
<evidence type="ECO:0000256" key="4">
    <source>
        <dbReference type="ARBA" id="ARBA00023235"/>
    </source>
</evidence>
<evidence type="ECO:0000313" key="8">
    <source>
        <dbReference type="EMBL" id="SMC08280.1"/>
    </source>
</evidence>
<reference evidence="9" key="1">
    <citation type="submission" date="2017-04" db="EMBL/GenBank/DDBJ databases">
        <authorList>
            <person name="Varghese N."/>
            <person name="Submissions S."/>
        </authorList>
    </citation>
    <scope>NUCLEOTIDE SEQUENCE [LARGE SCALE GENOMIC DNA]</scope>
    <source>
        <strain evidence="9">DSM 16512</strain>
    </source>
</reference>
<dbReference type="EC" id="5.4.99.25" evidence="5"/>
<evidence type="ECO:0000313" key="9">
    <source>
        <dbReference type="Proteomes" id="UP000192602"/>
    </source>
</evidence>
<organism evidence="8 9">
    <name type="scientific">Nitratiruptor tergarcus DSM 16512</name>
    <dbReference type="NCBI Taxonomy" id="1069081"/>
    <lineage>
        <taxon>Bacteria</taxon>
        <taxon>Pseudomonadati</taxon>
        <taxon>Campylobacterota</taxon>
        <taxon>Epsilonproteobacteria</taxon>
        <taxon>Nautiliales</taxon>
        <taxon>Nitratiruptoraceae</taxon>
        <taxon>Nitratiruptor</taxon>
    </lineage>
</organism>
<name>A0A1W1WQI1_9BACT</name>
<keyword evidence="4 5" id="KW-0413">Isomerase</keyword>
<dbReference type="GO" id="GO:0031119">
    <property type="term" value="P:tRNA pseudouridine synthesis"/>
    <property type="evidence" value="ECO:0007669"/>
    <property type="project" value="UniProtKB-UniRule"/>
</dbReference>
<keyword evidence="9" id="KW-1185">Reference proteome</keyword>
<keyword evidence="6" id="KW-0812">Transmembrane</keyword>
<sequence>MNRLFVGYKPPFISSNAYLHQLKKKYRVKRAGFSGTLDPFACGTLIIAFGAYTKLFRFLKKYPKVYRATLWLGVSSESIDLENITAITTPLKVSRTAIEKILDSLHGTFTYTPPKFSAKKVGGTRAYKLAAKKQDVQLPQVSSTIYDIKLLQYNHPFITFEAAVSEGTYIRSIGEYIAKKLGQRGTLSYLERVREGAFIYEEEKPLDPLCYLNTQQNFTTLPAAAIWHGTKLSLHDLKYHEDGIYHLVFDTFFAIISIQDGKTRYLLNQIPRKSKA</sequence>
<evidence type="ECO:0000256" key="1">
    <source>
        <dbReference type="ARBA" id="ARBA00000385"/>
    </source>
</evidence>
<dbReference type="InterPro" id="IPR002501">
    <property type="entry name" value="PsdUridine_synth_N"/>
</dbReference>
<comment type="similarity">
    <text evidence="2 5">Belongs to the pseudouridine synthase TruB family. Type 1 subfamily.</text>
</comment>
<keyword evidence="6" id="KW-1133">Transmembrane helix</keyword>
<feature type="active site" description="Nucleophile" evidence="5">
    <location>
        <position position="38"/>
    </location>
</feature>
<evidence type="ECO:0000256" key="5">
    <source>
        <dbReference type="HAMAP-Rule" id="MF_01080"/>
    </source>
</evidence>
<dbReference type="HAMAP" id="MF_01080">
    <property type="entry name" value="TruB_bact"/>
    <property type="match status" value="1"/>
</dbReference>
<dbReference type="PANTHER" id="PTHR13767:SF2">
    <property type="entry name" value="PSEUDOURIDYLATE SYNTHASE TRUB1"/>
    <property type="match status" value="1"/>
</dbReference>
<evidence type="ECO:0000256" key="3">
    <source>
        <dbReference type="ARBA" id="ARBA00022694"/>
    </source>
</evidence>
<proteinExistence type="inferred from homology"/>
<dbReference type="GO" id="GO:1990481">
    <property type="term" value="P:mRNA pseudouridine synthesis"/>
    <property type="evidence" value="ECO:0007669"/>
    <property type="project" value="TreeGrafter"/>
</dbReference>
<dbReference type="GO" id="GO:0003723">
    <property type="term" value="F:RNA binding"/>
    <property type="evidence" value="ECO:0007669"/>
    <property type="project" value="InterPro"/>
</dbReference>
<comment type="catalytic activity">
    <reaction evidence="1 5">
        <text>uridine(55) in tRNA = pseudouridine(55) in tRNA</text>
        <dbReference type="Rhea" id="RHEA:42532"/>
        <dbReference type="Rhea" id="RHEA-COMP:10101"/>
        <dbReference type="Rhea" id="RHEA-COMP:10102"/>
        <dbReference type="ChEBI" id="CHEBI:65314"/>
        <dbReference type="ChEBI" id="CHEBI:65315"/>
        <dbReference type="EC" id="5.4.99.25"/>
    </reaction>
</comment>
<dbReference type="SUPFAM" id="SSF55120">
    <property type="entry name" value="Pseudouridine synthase"/>
    <property type="match status" value="1"/>
</dbReference>
<dbReference type="Pfam" id="PF01509">
    <property type="entry name" value="TruB_N"/>
    <property type="match status" value="1"/>
</dbReference>
<dbReference type="STRING" id="1069081.SAMN05660197_0027"/>
<dbReference type="InterPro" id="IPR020103">
    <property type="entry name" value="PsdUridine_synth_cat_dom_sf"/>
</dbReference>
<protein>
    <recommendedName>
        <fullName evidence="5">tRNA pseudouridine synthase B</fullName>
        <ecNumber evidence="5">5.4.99.25</ecNumber>
    </recommendedName>
    <alternativeName>
        <fullName evidence="5">tRNA pseudouridine(55) synthase</fullName>
        <shortName evidence="5">Psi55 synthase</shortName>
    </alternativeName>
    <alternativeName>
        <fullName evidence="5">tRNA pseudouridylate synthase</fullName>
    </alternativeName>
    <alternativeName>
        <fullName evidence="5">tRNA-uridine isomerase</fullName>
    </alternativeName>
</protein>
<dbReference type="GO" id="GO:0160148">
    <property type="term" value="F:tRNA pseudouridine(55) synthase activity"/>
    <property type="evidence" value="ECO:0007669"/>
    <property type="project" value="UniProtKB-EC"/>
</dbReference>
<dbReference type="OrthoDB" id="9802309at2"/>
<keyword evidence="6" id="KW-0472">Membrane</keyword>
<dbReference type="EMBL" id="FWWZ01000001">
    <property type="protein sequence ID" value="SMC08280.1"/>
    <property type="molecule type" value="Genomic_DNA"/>
</dbReference>
<feature type="transmembrane region" description="Helical" evidence="6">
    <location>
        <begin position="31"/>
        <end position="52"/>
    </location>
</feature>
<dbReference type="InterPro" id="IPR014780">
    <property type="entry name" value="tRNA_psdUridine_synth_TruB"/>
</dbReference>
<dbReference type="Proteomes" id="UP000192602">
    <property type="component" value="Unassembled WGS sequence"/>
</dbReference>
<dbReference type="AlphaFoldDB" id="A0A1W1WQI1"/>
<gene>
    <name evidence="5" type="primary">truB</name>
    <name evidence="8" type="ORF">SAMN05660197_0027</name>
</gene>
<dbReference type="Gene3D" id="3.30.2350.10">
    <property type="entry name" value="Pseudouridine synthase"/>
    <property type="match status" value="1"/>
</dbReference>